<feature type="domain" description="Peptidase M16 C-terminal" evidence="5">
    <location>
        <begin position="662"/>
        <end position="841"/>
    </location>
</feature>
<feature type="domain" description="Peptidase M16 N-terminal" evidence="4">
    <location>
        <begin position="64"/>
        <end position="199"/>
    </location>
</feature>
<dbReference type="PROSITE" id="PS51257">
    <property type="entry name" value="PROKAR_LIPOPROTEIN"/>
    <property type="match status" value="1"/>
</dbReference>
<dbReference type="Pfam" id="PF05193">
    <property type="entry name" value="Peptidase_M16_C"/>
    <property type="match status" value="2"/>
</dbReference>
<dbReference type="GO" id="GO:0046872">
    <property type="term" value="F:metal ion binding"/>
    <property type="evidence" value="ECO:0007669"/>
    <property type="project" value="InterPro"/>
</dbReference>
<gene>
    <name evidence="6" type="ORF">COV74_05855</name>
</gene>
<comment type="similarity">
    <text evidence="2 3">Belongs to the peptidase M16 family.</text>
</comment>
<dbReference type="InterPro" id="IPR001431">
    <property type="entry name" value="Pept_M16_Zn_BS"/>
</dbReference>
<comment type="caution">
    <text evidence="6">The sequence shown here is derived from an EMBL/GenBank/DDBJ whole genome shotgun (WGS) entry which is preliminary data.</text>
</comment>
<dbReference type="PANTHER" id="PTHR11851:SF49">
    <property type="entry name" value="MITOCHONDRIAL-PROCESSING PEPTIDASE SUBUNIT ALPHA"/>
    <property type="match status" value="1"/>
</dbReference>
<dbReference type="Gene3D" id="3.30.830.10">
    <property type="entry name" value="Metalloenzyme, LuxS/M16 peptidase-like"/>
    <property type="match status" value="4"/>
</dbReference>
<sequence>MRSKLFLALPIFLLAVTGCQTHPIRSTNDFKLIREMNGIQEYQSTKNQLRILLVPKTHAPVTAVMATYFVGSRDETPGFRGSTHLLEHMLFKGTQHFNTENGKPMAQIIQGVGGILNASTYRDATSFYDVVPNDQLSIALQVEADRMRRALLTSSDLDAEIPVVSHELSLIENDAEAILEQKLWSEAFRGHHYEYPIIGNRDDIESATAESLRSFYDRFYWPNNAMLTIVGEIDTPAVLSLADQWFGGIAASPQAIHHRTVHSVEIHRNEKIIMKRADGENRVMMAHRIPAAKEPVLDDLYALTQILAEGQSSRLYQALVATGLATQTQAYLSPAKEGSLMITTAQCSKDILHEMVEAKIKAVYEDIRTKGVSAEEVKKAKNQLKTQAAFEKDGPYAALMAFGQAIAVGDWQLVDQFEKRIDALNRRTLQNAAKSFLSPSHAYIGYLIHTDQASNPPQPVPSAMQAEQTKTAPAHTALPVYQSVQPISSEPLSFLDQTVTQFIENAKIMSLKTQTPNAISIAGAMLSAGRNQADHSLAAAMTALLLTQQASGSQLKKTVSLLENLGAQLSYSVEPTFLSIKGQCLQRDIQAFLKELVRQLRTPDFDENVFERIRRQKLVELESLRQNPGYSAYSEWARYTFSPNHPDYEPPLDEQIAALKRLSLDDVRRFHHEHFGPNQFILVLAGDVDHNDVRHGLKKTLAGWDPVQIESSTTGSSHPDYQPSDQHLFVPDKTSVRFLTGLPLPLMSTDASFTAVQVINDVLGGSFSSRLAQQVREAEGLTYYIHSDLVGIRPDTTGALIIESDFNPEKVARGKEAIRTVLETLQANGVETDELQAKKNEMIGIHKIRFSHTRGMANRILESEILGLGLSYMAHLPEKINALSPAIINETIQTYLKPDQFFTVTAGSTESENGLDAALSVK</sequence>
<evidence type="ECO:0000256" key="3">
    <source>
        <dbReference type="RuleBase" id="RU004447"/>
    </source>
</evidence>
<name>A0A2H0LP53_9BACT</name>
<dbReference type="InterPro" id="IPR011249">
    <property type="entry name" value="Metalloenz_LuxS/M16"/>
</dbReference>
<proteinExistence type="inferred from homology"/>
<reference evidence="6 7" key="1">
    <citation type="submission" date="2017-09" db="EMBL/GenBank/DDBJ databases">
        <title>Depth-based differentiation of microbial function through sediment-hosted aquifers and enrichment of novel symbionts in the deep terrestrial subsurface.</title>
        <authorList>
            <person name="Probst A.J."/>
            <person name="Ladd B."/>
            <person name="Jarett J.K."/>
            <person name="Geller-Mcgrath D.E."/>
            <person name="Sieber C.M."/>
            <person name="Emerson J.B."/>
            <person name="Anantharaman K."/>
            <person name="Thomas B.C."/>
            <person name="Malmstrom R."/>
            <person name="Stieglmeier M."/>
            <person name="Klingl A."/>
            <person name="Woyke T."/>
            <person name="Ryan C.M."/>
            <person name="Banfield J.F."/>
        </authorList>
    </citation>
    <scope>NUCLEOTIDE SEQUENCE [LARGE SCALE GENOMIC DNA]</scope>
    <source>
        <strain evidence="6">CG11_big_fil_rev_8_21_14_0_20_45_26</strain>
    </source>
</reference>
<dbReference type="InterPro" id="IPR050361">
    <property type="entry name" value="MPP/UQCRC_Complex"/>
</dbReference>
<dbReference type="Proteomes" id="UP000230859">
    <property type="component" value="Unassembled WGS sequence"/>
</dbReference>
<dbReference type="GO" id="GO:0006508">
    <property type="term" value="P:proteolysis"/>
    <property type="evidence" value="ECO:0007669"/>
    <property type="project" value="InterPro"/>
</dbReference>
<dbReference type="SUPFAM" id="SSF63411">
    <property type="entry name" value="LuxS/MPP-like metallohydrolase"/>
    <property type="match status" value="4"/>
</dbReference>
<dbReference type="PROSITE" id="PS00143">
    <property type="entry name" value="INSULINASE"/>
    <property type="match status" value="1"/>
</dbReference>
<feature type="domain" description="Peptidase M16 C-terminal" evidence="5">
    <location>
        <begin position="207"/>
        <end position="384"/>
    </location>
</feature>
<dbReference type="InterPro" id="IPR011765">
    <property type="entry name" value="Pept_M16_N"/>
</dbReference>
<protein>
    <recommendedName>
        <fullName evidence="8">Peptidase M16</fullName>
    </recommendedName>
</protein>
<dbReference type="PANTHER" id="PTHR11851">
    <property type="entry name" value="METALLOPROTEASE"/>
    <property type="match status" value="1"/>
</dbReference>
<evidence type="ECO:0000259" key="5">
    <source>
        <dbReference type="Pfam" id="PF05193"/>
    </source>
</evidence>
<dbReference type="Pfam" id="PF00675">
    <property type="entry name" value="Peptidase_M16"/>
    <property type="match status" value="1"/>
</dbReference>
<dbReference type="GO" id="GO:0004222">
    <property type="term" value="F:metalloendopeptidase activity"/>
    <property type="evidence" value="ECO:0007669"/>
    <property type="project" value="InterPro"/>
</dbReference>
<evidence type="ECO:0000259" key="4">
    <source>
        <dbReference type="Pfam" id="PF00675"/>
    </source>
</evidence>
<evidence type="ECO:0000313" key="7">
    <source>
        <dbReference type="Proteomes" id="UP000230859"/>
    </source>
</evidence>
<comment type="cofactor">
    <cofactor evidence="1">
        <name>Zn(2+)</name>
        <dbReference type="ChEBI" id="CHEBI:29105"/>
    </cofactor>
</comment>
<dbReference type="InterPro" id="IPR007863">
    <property type="entry name" value="Peptidase_M16_C"/>
</dbReference>
<dbReference type="EMBL" id="PCVY01000049">
    <property type="protein sequence ID" value="PIQ86199.1"/>
    <property type="molecule type" value="Genomic_DNA"/>
</dbReference>
<organism evidence="6 7">
    <name type="scientific">Candidatus Abzuiibacterium crystallinum</name>
    <dbReference type="NCBI Taxonomy" id="1974748"/>
    <lineage>
        <taxon>Bacteria</taxon>
        <taxon>Pseudomonadati</taxon>
        <taxon>Candidatus Omnitrophota</taxon>
        <taxon>Candidatus Abzuiibacterium</taxon>
    </lineage>
</organism>
<accession>A0A2H0LP53</accession>
<evidence type="ECO:0000313" key="6">
    <source>
        <dbReference type="EMBL" id="PIQ86199.1"/>
    </source>
</evidence>
<dbReference type="AlphaFoldDB" id="A0A2H0LP53"/>
<evidence type="ECO:0008006" key="8">
    <source>
        <dbReference type="Google" id="ProtNLM"/>
    </source>
</evidence>
<evidence type="ECO:0000256" key="1">
    <source>
        <dbReference type="ARBA" id="ARBA00001947"/>
    </source>
</evidence>
<evidence type="ECO:0000256" key="2">
    <source>
        <dbReference type="ARBA" id="ARBA00007261"/>
    </source>
</evidence>